<keyword evidence="4" id="KW-1185">Reference proteome</keyword>
<dbReference type="SUPFAM" id="SSF55920">
    <property type="entry name" value="Creatinase/aminopeptidase"/>
    <property type="match status" value="1"/>
</dbReference>
<dbReference type="Pfam" id="PF01321">
    <property type="entry name" value="Creatinase_N"/>
    <property type="match status" value="1"/>
</dbReference>
<dbReference type="CDD" id="cd01066">
    <property type="entry name" value="APP_MetAP"/>
    <property type="match status" value="1"/>
</dbReference>
<dbReference type="InterPro" id="IPR000587">
    <property type="entry name" value="Creatinase_N"/>
</dbReference>
<dbReference type="InterPro" id="IPR036005">
    <property type="entry name" value="Creatinase/aminopeptidase-like"/>
</dbReference>
<dbReference type="SUPFAM" id="SSF53092">
    <property type="entry name" value="Creatinase/prolidase N-terminal domain"/>
    <property type="match status" value="1"/>
</dbReference>
<accession>A0A8J2YK05</accession>
<name>A0A8J2YK05_9BACL</name>
<evidence type="ECO:0000313" key="3">
    <source>
        <dbReference type="EMBL" id="GGE49228.1"/>
    </source>
</evidence>
<feature type="domain" description="Peptidase M24" evidence="1">
    <location>
        <begin position="142"/>
        <end position="326"/>
    </location>
</feature>
<reference evidence="3" key="2">
    <citation type="submission" date="2020-09" db="EMBL/GenBank/DDBJ databases">
        <authorList>
            <person name="Sun Q."/>
            <person name="Zhou Y."/>
        </authorList>
    </citation>
    <scope>NUCLEOTIDE SEQUENCE</scope>
    <source>
        <strain evidence="3">CGMCC 1.15371</strain>
    </source>
</reference>
<evidence type="ECO:0000313" key="4">
    <source>
        <dbReference type="Proteomes" id="UP000628775"/>
    </source>
</evidence>
<feature type="domain" description="Creatinase N-terminal" evidence="2">
    <location>
        <begin position="9"/>
        <end position="97"/>
    </location>
</feature>
<evidence type="ECO:0000259" key="1">
    <source>
        <dbReference type="Pfam" id="PF00557"/>
    </source>
</evidence>
<protein>
    <submittedName>
        <fullName evidence="3">Peptidase M24</fullName>
    </submittedName>
</protein>
<dbReference type="AlphaFoldDB" id="A0A8J2YK05"/>
<dbReference type="Gene3D" id="3.90.230.10">
    <property type="entry name" value="Creatinase/methionine aminopeptidase superfamily"/>
    <property type="match status" value="1"/>
</dbReference>
<dbReference type="Pfam" id="PF00557">
    <property type="entry name" value="Peptidase_M24"/>
    <property type="match status" value="1"/>
</dbReference>
<dbReference type="InterPro" id="IPR050659">
    <property type="entry name" value="Peptidase_M24B"/>
</dbReference>
<sequence length="375" mass="42773">MQDVFQEKCKRIRGWLSERRYDGLLLTSQTSFSWITGGRGFIGIASEAACAKVLITQEHCVLLVNNIEANRLREEEIRYDHLQLKITPWFEHESDVTLLAQEFIKSGAVIVHEEEVANELMQLRYPLTECERQLYHELGMDAAQALELVCRTLQRGEREYHVAGQLAKACYERGIEPTLTLVAADERAMRYRHPLPTHQCIDRYVLIALGARRHGLVASLSRLVHFGTPPEELVRKHQAVTAVDGLFIHLTRPGRAVGDIFEKAALCYEEHGFKDEWNSHHQGGMTGYAGREYRATLKSQEVVGEHQAFAWNPSISGVKSEDTIVIGTEENHILTRTGDFPEVTIHIDGMHYPRPAILQRNDHRYHALKRPLISL</sequence>
<dbReference type="EMBL" id="BMIR01000016">
    <property type="protein sequence ID" value="GGE49228.1"/>
    <property type="molecule type" value="Genomic_DNA"/>
</dbReference>
<evidence type="ECO:0000259" key="2">
    <source>
        <dbReference type="Pfam" id="PF01321"/>
    </source>
</evidence>
<reference evidence="3" key="1">
    <citation type="journal article" date="2014" name="Int. J. Syst. Evol. Microbiol.">
        <title>Complete genome sequence of Corynebacterium casei LMG S-19264T (=DSM 44701T), isolated from a smear-ripened cheese.</title>
        <authorList>
            <consortium name="US DOE Joint Genome Institute (JGI-PGF)"/>
            <person name="Walter F."/>
            <person name="Albersmeier A."/>
            <person name="Kalinowski J."/>
            <person name="Ruckert C."/>
        </authorList>
    </citation>
    <scope>NUCLEOTIDE SEQUENCE</scope>
    <source>
        <strain evidence="3">CGMCC 1.15371</strain>
    </source>
</reference>
<dbReference type="RefSeq" id="WP_188695972.1">
    <property type="nucleotide sequence ID" value="NZ_BMIR01000016.1"/>
</dbReference>
<proteinExistence type="predicted"/>
<gene>
    <name evidence="3" type="ORF">GCM10011391_30070</name>
</gene>
<dbReference type="PANTHER" id="PTHR46112">
    <property type="entry name" value="AMINOPEPTIDASE"/>
    <property type="match status" value="1"/>
</dbReference>
<comment type="caution">
    <text evidence="3">The sequence shown here is derived from an EMBL/GenBank/DDBJ whole genome shotgun (WGS) entry which is preliminary data.</text>
</comment>
<dbReference type="Proteomes" id="UP000628775">
    <property type="component" value="Unassembled WGS sequence"/>
</dbReference>
<dbReference type="PANTHER" id="PTHR46112:SF2">
    <property type="entry name" value="XAA-PRO AMINOPEPTIDASE P-RELATED"/>
    <property type="match status" value="1"/>
</dbReference>
<organism evidence="3 4">
    <name type="scientific">Pullulanibacillus camelliae</name>
    <dbReference type="NCBI Taxonomy" id="1707096"/>
    <lineage>
        <taxon>Bacteria</taxon>
        <taxon>Bacillati</taxon>
        <taxon>Bacillota</taxon>
        <taxon>Bacilli</taxon>
        <taxon>Bacillales</taxon>
        <taxon>Sporolactobacillaceae</taxon>
        <taxon>Pullulanibacillus</taxon>
    </lineage>
</organism>
<dbReference type="Gene3D" id="3.40.350.10">
    <property type="entry name" value="Creatinase/prolidase N-terminal domain"/>
    <property type="match status" value="1"/>
</dbReference>
<dbReference type="InterPro" id="IPR000994">
    <property type="entry name" value="Pept_M24"/>
</dbReference>
<dbReference type="InterPro" id="IPR029149">
    <property type="entry name" value="Creatin/AminoP/Spt16_N"/>
</dbReference>